<dbReference type="Pfam" id="PF12265">
    <property type="entry name" value="CAF1C_H4-bd"/>
    <property type="match status" value="1"/>
</dbReference>
<dbReference type="InterPro" id="IPR013979">
    <property type="entry name" value="TIF_beta_prop-like"/>
</dbReference>
<dbReference type="InterPro" id="IPR022052">
    <property type="entry name" value="Histone-bd_RBBP4-like_N"/>
</dbReference>
<feature type="repeat" description="WD" evidence="6">
    <location>
        <begin position="406"/>
        <end position="440"/>
    </location>
</feature>
<dbReference type="GO" id="GO:0005730">
    <property type="term" value="C:nucleolus"/>
    <property type="evidence" value="ECO:0007669"/>
    <property type="project" value="TreeGrafter"/>
</dbReference>
<accession>A0A0W0FWW4</accession>
<dbReference type="PRINTS" id="PR00320">
    <property type="entry name" value="GPROTEINBRPT"/>
</dbReference>
<dbReference type="Pfam" id="PF08662">
    <property type="entry name" value="eIF2A"/>
    <property type="match status" value="1"/>
</dbReference>
<evidence type="ECO:0000256" key="6">
    <source>
        <dbReference type="PROSITE-ProRule" id="PRU00221"/>
    </source>
</evidence>
<dbReference type="PROSITE" id="PS00678">
    <property type="entry name" value="WD_REPEATS_1"/>
    <property type="match status" value="1"/>
</dbReference>
<dbReference type="PROSITE" id="PS50082">
    <property type="entry name" value="WD_REPEATS_2"/>
    <property type="match status" value="3"/>
</dbReference>
<comment type="subcellular location">
    <subcellularLocation>
        <location evidence="1">Nucleus</location>
    </subcellularLocation>
</comment>
<evidence type="ECO:0000259" key="9">
    <source>
        <dbReference type="Pfam" id="PF12265"/>
    </source>
</evidence>
<dbReference type="EMBL" id="LATX01001542">
    <property type="protein sequence ID" value="KTB40855.1"/>
    <property type="molecule type" value="Genomic_DNA"/>
</dbReference>
<dbReference type="InterPro" id="IPR020472">
    <property type="entry name" value="WD40_PAC1"/>
</dbReference>
<name>A0A0W0FWW4_MONRR</name>
<evidence type="ECO:0000256" key="1">
    <source>
        <dbReference type="ARBA" id="ARBA00004123"/>
    </source>
</evidence>
<evidence type="ECO:0000313" key="11">
    <source>
        <dbReference type="Proteomes" id="UP000054988"/>
    </source>
</evidence>
<dbReference type="Proteomes" id="UP000054988">
    <property type="component" value="Unassembled WGS sequence"/>
</dbReference>
<feature type="domain" description="Histone-binding protein RBBP4-like N-terminal" evidence="9">
    <location>
        <begin position="100"/>
        <end position="165"/>
    </location>
</feature>
<keyword evidence="4" id="KW-0539">Nucleus</keyword>
<dbReference type="SMART" id="SM00320">
    <property type="entry name" value="WD40"/>
    <property type="match status" value="5"/>
</dbReference>
<evidence type="ECO:0000313" key="10">
    <source>
        <dbReference type="EMBL" id="KTB40855.1"/>
    </source>
</evidence>
<feature type="repeat" description="WD" evidence="6">
    <location>
        <begin position="312"/>
        <end position="354"/>
    </location>
</feature>
<dbReference type="eggNOG" id="KOG0302">
    <property type="taxonomic scope" value="Eukaryota"/>
</dbReference>
<evidence type="ECO:0000256" key="7">
    <source>
        <dbReference type="SAM" id="MobiDB-lite"/>
    </source>
</evidence>
<feature type="region of interest" description="Disordered" evidence="7">
    <location>
        <begin position="1"/>
        <end position="86"/>
    </location>
</feature>
<dbReference type="PROSITE" id="PS50294">
    <property type="entry name" value="WD_REPEATS_REGION"/>
    <property type="match status" value="3"/>
</dbReference>
<feature type="region of interest" description="Disordered" evidence="7">
    <location>
        <begin position="190"/>
        <end position="217"/>
    </location>
</feature>
<organism evidence="10 11">
    <name type="scientific">Moniliophthora roreri</name>
    <name type="common">Frosty pod rot fungus</name>
    <name type="synonym">Monilia roreri</name>
    <dbReference type="NCBI Taxonomy" id="221103"/>
    <lineage>
        <taxon>Eukaryota</taxon>
        <taxon>Fungi</taxon>
        <taxon>Dikarya</taxon>
        <taxon>Basidiomycota</taxon>
        <taxon>Agaricomycotina</taxon>
        <taxon>Agaricomycetes</taxon>
        <taxon>Agaricomycetidae</taxon>
        <taxon>Agaricales</taxon>
        <taxon>Marasmiineae</taxon>
        <taxon>Marasmiaceae</taxon>
        <taxon>Moniliophthora</taxon>
    </lineage>
</organism>
<dbReference type="GO" id="GO:0042254">
    <property type="term" value="P:ribosome biogenesis"/>
    <property type="evidence" value="ECO:0007669"/>
    <property type="project" value="TreeGrafter"/>
</dbReference>
<dbReference type="PANTHER" id="PTHR45903:SF1">
    <property type="entry name" value="GLUTAMATE-RICH WD REPEAT-CONTAINING PROTEIN 1"/>
    <property type="match status" value="1"/>
</dbReference>
<keyword evidence="2 6" id="KW-0853">WD repeat</keyword>
<evidence type="ECO:0000259" key="8">
    <source>
        <dbReference type="Pfam" id="PF08662"/>
    </source>
</evidence>
<feature type="domain" description="Translation initiation factor beta propellor-like" evidence="8">
    <location>
        <begin position="313"/>
        <end position="431"/>
    </location>
</feature>
<dbReference type="InterPro" id="IPR051972">
    <property type="entry name" value="Glutamate-rich_WD_repeat"/>
</dbReference>
<feature type="compositionally biased region" description="Acidic residues" evidence="7">
    <location>
        <begin position="35"/>
        <end position="77"/>
    </location>
</feature>
<dbReference type="InterPro" id="IPR036322">
    <property type="entry name" value="WD40_repeat_dom_sf"/>
</dbReference>
<feature type="repeat" description="WD" evidence="6">
    <location>
        <begin position="358"/>
        <end position="400"/>
    </location>
</feature>
<evidence type="ECO:0000256" key="3">
    <source>
        <dbReference type="ARBA" id="ARBA00022737"/>
    </source>
</evidence>
<proteinExistence type="predicted"/>
<evidence type="ECO:0000256" key="2">
    <source>
        <dbReference type="ARBA" id="ARBA00022574"/>
    </source>
</evidence>
<evidence type="ECO:0000256" key="4">
    <source>
        <dbReference type="ARBA" id="ARBA00023242"/>
    </source>
</evidence>
<dbReference type="InterPro" id="IPR019775">
    <property type="entry name" value="WD40_repeat_CS"/>
</dbReference>
<feature type="compositionally biased region" description="Basic and acidic residues" evidence="7">
    <location>
        <begin position="8"/>
        <end position="31"/>
    </location>
</feature>
<sequence length="501" mass="55962">MSKTKKRSANESEHPDRDEASVKIARDEKMQSEPADADDLGEYEDPWEDEHESDGEVVDGQENEENGDAMQVDEADEDTRREGKRPFILGVDEVPEGDTLEPDESTYIMRHDLGMDCSCLSFDILVDDLGENRQRLPTSAYVVTGSQARRPQDNKVSILKLSSLHRTQIHDDSDDDDDDEDDDALDEDPIVESEIIPNHGGVNRIRSQPLQGRQLPPPSQPYYTGVWSETGKVHVYDVRPFIEHLNTPGYKLDRKTSQKASFTIDAHSTEGYAIDWNAPSPSSLSLLTGDNAGSIYLTTASNSGFRTFPNPFLSHQSSVEDIQWSPTEITVFASCSSDQSIRMWDIRSKARQSVAAIQTAHESDVNVISWNRSTSYLLVSGDDNGEIKIWDLRNVRQGNTSHVAHFNWHKGPITSIEWHPSDDSVFAASGDDNQITLWDLAVEADDESARQVGDVIPGHPPQLLFTHYQERVKELHWHPQIPGTIISTGIGGLSVFKTISV</sequence>
<dbReference type="InterPro" id="IPR015943">
    <property type="entry name" value="WD40/YVTN_repeat-like_dom_sf"/>
</dbReference>
<evidence type="ECO:0000256" key="5">
    <source>
        <dbReference type="ARBA" id="ARBA00040876"/>
    </source>
</evidence>
<keyword evidence="3" id="KW-0677">Repeat</keyword>
<dbReference type="AlphaFoldDB" id="A0A0W0FWW4"/>
<gene>
    <name evidence="10" type="ORF">WG66_6560</name>
</gene>
<protein>
    <recommendedName>
        <fullName evidence="5">Glutamate-rich WD repeat-containing protein 1</fullName>
    </recommendedName>
</protein>
<comment type="caution">
    <text evidence="10">The sequence shown here is derived from an EMBL/GenBank/DDBJ whole genome shotgun (WGS) entry which is preliminary data.</text>
</comment>
<reference evidence="10 11" key="1">
    <citation type="submission" date="2015-12" db="EMBL/GenBank/DDBJ databases">
        <title>Draft genome sequence of Moniliophthora roreri, the causal agent of frosty pod rot of cacao.</title>
        <authorList>
            <person name="Aime M.C."/>
            <person name="Diaz-Valderrama J.R."/>
            <person name="Kijpornyongpan T."/>
            <person name="Phillips-Mora W."/>
        </authorList>
    </citation>
    <scope>NUCLEOTIDE SEQUENCE [LARGE SCALE GENOMIC DNA]</scope>
    <source>
        <strain evidence="10 11">MCA 2952</strain>
    </source>
</reference>
<dbReference type="PANTHER" id="PTHR45903">
    <property type="entry name" value="GLUTAMATE-RICH WD REPEAT-CONTAINING PROTEIN 1"/>
    <property type="match status" value="1"/>
</dbReference>
<dbReference type="SUPFAM" id="SSF50978">
    <property type="entry name" value="WD40 repeat-like"/>
    <property type="match status" value="1"/>
</dbReference>
<dbReference type="Gene3D" id="2.130.10.10">
    <property type="entry name" value="YVTN repeat-like/Quinoprotein amine dehydrogenase"/>
    <property type="match status" value="1"/>
</dbReference>
<dbReference type="InterPro" id="IPR001680">
    <property type="entry name" value="WD40_rpt"/>
</dbReference>